<proteinExistence type="predicted"/>
<evidence type="ECO:0000313" key="2">
    <source>
        <dbReference type="Proteomes" id="UP000182227"/>
    </source>
</evidence>
<organism evidence="1 2">
    <name type="scientific">Mycolicibacterium conceptionense</name>
    <dbReference type="NCBI Taxonomy" id="451644"/>
    <lineage>
        <taxon>Bacteria</taxon>
        <taxon>Bacillati</taxon>
        <taxon>Actinomycetota</taxon>
        <taxon>Actinomycetes</taxon>
        <taxon>Mycobacteriales</taxon>
        <taxon>Mycobacteriaceae</taxon>
        <taxon>Mycolicibacterium</taxon>
    </lineage>
</organism>
<protein>
    <submittedName>
        <fullName evidence="1">Uncharacterized protein</fullName>
    </submittedName>
</protein>
<dbReference type="AlphaFoldDB" id="A0A0U1DT38"/>
<name>A0A0U1DT38_9MYCO</name>
<sequence>MARASAADCTMVADAELTAAAPGAISVGAAVEGGVVATATSAAAW</sequence>
<dbReference type="EMBL" id="CTEF01000005">
    <property type="protein sequence ID" value="CQD22221.1"/>
    <property type="molecule type" value="Genomic_DNA"/>
</dbReference>
<reference evidence="1 2" key="1">
    <citation type="submission" date="2015-03" db="EMBL/GenBank/DDBJ databases">
        <authorList>
            <person name="Murphy D."/>
        </authorList>
    </citation>
    <scope>NUCLEOTIDE SEQUENCE [LARGE SCALE GENOMIC DNA]</scope>
    <source>
        <strain evidence="1 2">D16</strain>
    </source>
</reference>
<gene>
    <name evidence="1" type="ORF">BN970_05226</name>
</gene>
<evidence type="ECO:0000313" key="1">
    <source>
        <dbReference type="EMBL" id="CQD22221.1"/>
    </source>
</evidence>
<accession>A0A0U1DT38</accession>
<dbReference type="Proteomes" id="UP000182227">
    <property type="component" value="Unassembled WGS sequence"/>
</dbReference>